<dbReference type="InterPro" id="IPR000719">
    <property type="entry name" value="Prot_kinase_dom"/>
</dbReference>
<comment type="catalytic activity">
    <reaction evidence="8">
        <text>L-seryl-[protein] + ATP = O-phospho-L-seryl-[protein] + ADP + H(+)</text>
        <dbReference type="Rhea" id="RHEA:17989"/>
        <dbReference type="Rhea" id="RHEA-COMP:9863"/>
        <dbReference type="Rhea" id="RHEA-COMP:11604"/>
        <dbReference type="ChEBI" id="CHEBI:15378"/>
        <dbReference type="ChEBI" id="CHEBI:29999"/>
        <dbReference type="ChEBI" id="CHEBI:30616"/>
        <dbReference type="ChEBI" id="CHEBI:83421"/>
        <dbReference type="ChEBI" id="CHEBI:456216"/>
        <dbReference type="EC" id="2.7.11.1"/>
    </reaction>
</comment>
<reference evidence="12" key="1">
    <citation type="journal article" date="2018" name="Nat. Microbiol.">
        <title>Leveraging single-cell genomics to expand the fungal tree of life.</title>
        <authorList>
            <person name="Ahrendt S.R."/>
            <person name="Quandt C.A."/>
            <person name="Ciobanu D."/>
            <person name="Clum A."/>
            <person name="Salamov A."/>
            <person name="Andreopoulos B."/>
            <person name="Cheng J.F."/>
            <person name="Woyke T."/>
            <person name="Pelin A."/>
            <person name="Henrissat B."/>
            <person name="Reynolds N.K."/>
            <person name="Benny G.L."/>
            <person name="Smith M.E."/>
            <person name="James T.Y."/>
            <person name="Grigoriev I.V."/>
        </authorList>
    </citation>
    <scope>NUCLEOTIDE SEQUENCE [LARGE SCALE GENOMIC DNA]</scope>
</reference>
<dbReference type="Pfam" id="PF00069">
    <property type="entry name" value="Pkinase"/>
    <property type="match status" value="1"/>
</dbReference>
<dbReference type="GO" id="GO:0005737">
    <property type="term" value="C:cytoplasm"/>
    <property type="evidence" value="ECO:0007669"/>
    <property type="project" value="TreeGrafter"/>
</dbReference>
<evidence type="ECO:0000256" key="8">
    <source>
        <dbReference type="ARBA" id="ARBA00048679"/>
    </source>
</evidence>
<dbReference type="SMART" id="SM00220">
    <property type="entry name" value="S_TKc"/>
    <property type="match status" value="1"/>
</dbReference>
<proteinExistence type="predicted"/>
<dbReference type="AlphaFoldDB" id="A0A4P9VX76"/>
<dbReference type="InterPro" id="IPR000961">
    <property type="entry name" value="AGC-kinase_C"/>
</dbReference>
<keyword evidence="4" id="KW-0547">Nucleotide-binding</keyword>
<accession>A0A4P9VX76</accession>
<evidence type="ECO:0000256" key="2">
    <source>
        <dbReference type="ARBA" id="ARBA00022527"/>
    </source>
</evidence>
<keyword evidence="6" id="KW-0067">ATP-binding</keyword>
<evidence type="ECO:0000256" key="5">
    <source>
        <dbReference type="ARBA" id="ARBA00022777"/>
    </source>
</evidence>
<dbReference type="PANTHER" id="PTHR24356:SF1">
    <property type="entry name" value="SERINE_THREONINE-PROTEIN KINASE GREATWALL"/>
    <property type="match status" value="1"/>
</dbReference>
<dbReference type="EMBL" id="ML000246">
    <property type="protein sequence ID" value="RKO84321.1"/>
    <property type="molecule type" value="Genomic_DNA"/>
</dbReference>
<evidence type="ECO:0000256" key="3">
    <source>
        <dbReference type="ARBA" id="ARBA00022679"/>
    </source>
</evidence>
<keyword evidence="12" id="KW-1185">Reference proteome</keyword>
<comment type="catalytic activity">
    <reaction evidence="7">
        <text>L-threonyl-[protein] + ATP = O-phospho-L-threonyl-[protein] + ADP + H(+)</text>
        <dbReference type="Rhea" id="RHEA:46608"/>
        <dbReference type="Rhea" id="RHEA-COMP:11060"/>
        <dbReference type="Rhea" id="RHEA-COMP:11605"/>
        <dbReference type="ChEBI" id="CHEBI:15378"/>
        <dbReference type="ChEBI" id="CHEBI:30013"/>
        <dbReference type="ChEBI" id="CHEBI:30616"/>
        <dbReference type="ChEBI" id="CHEBI:61977"/>
        <dbReference type="ChEBI" id="CHEBI:456216"/>
        <dbReference type="EC" id="2.7.11.1"/>
    </reaction>
</comment>
<dbReference type="GO" id="GO:0035556">
    <property type="term" value="P:intracellular signal transduction"/>
    <property type="evidence" value="ECO:0007669"/>
    <property type="project" value="TreeGrafter"/>
</dbReference>
<evidence type="ECO:0000259" key="10">
    <source>
        <dbReference type="PROSITE" id="PS51285"/>
    </source>
</evidence>
<name>A0A4P9VX76_9FUNG</name>
<dbReference type="InterPro" id="IPR011009">
    <property type="entry name" value="Kinase-like_dom_sf"/>
</dbReference>
<feature type="non-terminal residue" evidence="11">
    <location>
        <position position="179"/>
    </location>
</feature>
<dbReference type="GO" id="GO:0005634">
    <property type="term" value="C:nucleus"/>
    <property type="evidence" value="ECO:0007669"/>
    <property type="project" value="TreeGrafter"/>
</dbReference>
<dbReference type="PANTHER" id="PTHR24356">
    <property type="entry name" value="SERINE/THREONINE-PROTEIN KINASE"/>
    <property type="match status" value="1"/>
</dbReference>
<dbReference type="InterPro" id="IPR050236">
    <property type="entry name" value="Ser_Thr_kinase_AGC"/>
</dbReference>
<evidence type="ECO:0000256" key="1">
    <source>
        <dbReference type="ARBA" id="ARBA00012513"/>
    </source>
</evidence>
<dbReference type="PROSITE" id="PS51285">
    <property type="entry name" value="AGC_KINASE_CTER"/>
    <property type="match status" value="1"/>
</dbReference>
<keyword evidence="2" id="KW-0723">Serine/threonine-protein kinase</keyword>
<dbReference type="GO" id="GO:0004674">
    <property type="term" value="F:protein serine/threonine kinase activity"/>
    <property type="evidence" value="ECO:0007669"/>
    <property type="project" value="UniProtKB-KW"/>
</dbReference>
<feature type="non-terminal residue" evidence="11">
    <location>
        <position position="1"/>
    </location>
</feature>
<gene>
    <name evidence="11" type="ORF">BDK51DRAFT_11859</name>
</gene>
<evidence type="ECO:0000256" key="4">
    <source>
        <dbReference type="ARBA" id="ARBA00022741"/>
    </source>
</evidence>
<feature type="domain" description="Protein kinase" evidence="9">
    <location>
        <begin position="1"/>
        <end position="148"/>
    </location>
</feature>
<dbReference type="OrthoDB" id="162894at2759"/>
<sequence length="179" mass="20160">HSDMKPDNLLIDQHGHVKLTDFGLSRVGFLGRRARDSSLNPSSSGRTFVGTPDYLAPESILGLGQGTSVDWWAVGVILYEFLYGIPPFHAETPAQVFENILMRRIDWCEDEIEVTPEARDLMERLMCTDIDARLGSRGADEVKAHPWFADVTWDRVMEEEASFVPKPAGVEDTDYFDGR</sequence>
<dbReference type="PROSITE" id="PS50011">
    <property type="entry name" value="PROTEIN_KINASE_DOM"/>
    <property type="match status" value="1"/>
</dbReference>
<dbReference type="SUPFAM" id="SSF56112">
    <property type="entry name" value="Protein kinase-like (PK-like)"/>
    <property type="match status" value="1"/>
</dbReference>
<dbReference type="Proteomes" id="UP000269721">
    <property type="component" value="Unassembled WGS sequence"/>
</dbReference>
<keyword evidence="3" id="KW-0808">Transferase</keyword>
<evidence type="ECO:0000256" key="7">
    <source>
        <dbReference type="ARBA" id="ARBA00047899"/>
    </source>
</evidence>
<keyword evidence="5 11" id="KW-0418">Kinase</keyword>
<protein>
    <recommendedName>
        <fullName evidence="1">non-specific serine/threonine protein kinase</fullName>
        <ecNumber evidence="1">2.7.11.1</ecNumber>
    </recommendedName>
</protein>
<evidence type="ECO:0000313" key="11">
    <source>
        <dbReference type="EMBL" id="RKO84321.1"/>
    </source>
</evidence>
<dbReference type="Gene3D" id="1.10.510.10">
    <property type="entry name" value="Transferase(Phosphotransferase) domain 1"/>
    <property type="match status" value="1"/>
</dbReference>
<evidence type="ECO:0000313" key="12">
    <source>
        <dbReference type="Proteomes" id="UP000269721"/>
    </source>
</evidence>
<evidence type="ECO:0000256" key="6">
    <source>
        <dbReference type="ARBA" id="ARBA00022840"/>
    </source>
</evidence>
<dbReference type="Gene3D" id="3.30.200.20">
    <property type="entry name" value="Phosphorylase Kinase, domain 1"/>
    <property type="match status" value="1"/>
</dbReference>
<organism evidence="11 12">
    <name type="scientific">Blyttiomyces helicus</name>
    <dbReference type="NCBI Taxonomy" id="388810"/>
    <lineage>
        <taxon>Eukaryota</taxon>
        <taxon>Fungi</taxon>
        <taxon>Fungi incertae sedis</taxon>
        <taxon>Chytridiomycota</taxon>
        <taxon>Chytridiomycota incertae sedis</taxon>
        <taxon>Chytridiomycetes</taxon>
        <taxon>Chytridiomycetes incertae sedis</taxon>
        <taxon>Blyttiomyces</taxon>
    </lineage>
</organism>
<dbReference type="FunFam" id="1.10.510.10:FF:000340">
    <property type="entry name" value="Serine threonine protein kinase"/>
    <property type="match status" value="1"/>
</dbReference>
<dbReference type="GO" id="GO:0005524">
    <property type="term" value="F:ATP binding"/>
    <property type="evidence" value="ECO:0007669"/>
    <property type="project" value="UniProtKB-KW"/>
</dbReference>
<evidence type="ECO:0000259" key="9">
    <source>
        <dbReference type="PROSITE" id="PS50011"/>
    </source>
</evidence>
<dbReference type="EC" id="2.7.11.1" evidence="1"/>
<feature type="domain" description="AGC-kinase C-terminal" evidence="10">
    <location>
        <begin position="149"/>
        <end position="179"/>
    </location>
</feature>